<evidence type="ECO:0000313" key="1">
    <source>
        <dbReference type="EMBL" id="MBN7814136.1"/>
    </source>
</evidence>
<dbReference type="NCBIfam" id="TIGR03519">
    <property type="entry name" value="T9SS_PorP_fam"/>
    <property type="match status" value="1"/>
</dbReference>
<dbReference type="RefSeq" id="WP_206584800.1">
    <property type="nucleotide sequence ID" value="NZ_JAFKCU010000001.1"/>
</dbReference>
<evidence type="ECO:0000313" key="2">
    <source>
        <dbReference type="EMBL" id="MBN7814141.1"/>
    </source>
</evidence>
<accession>A0ABS3CD88</accession>
<name>A0ABS3CD88_9BACT</name>
<protein>
    <submittedName>
        <fullName evidence="2">Type IX secretion system membrane protein PorP/SprF</fullName>
    </submittedName>
</protein>
<proteinExistence type="predicted"/>
<dbReference type="Pfam" id="PF11751">
    <property type="entry name" value="PorP_SprF"/>
    <property type="match status" value="1"/>
</dbReference>
<reference evidence="2 3" key="1">
    <citation type="submission" date="2021-03" db="EMBL/GenBank/DDBJ databases">
        <title>novel species isolated from a fishpond in China.</title>
        <authorList>
            <person name="Lu H."/>
            <person name="Cai Z."/>
        </authorList>
    </citation>
    <scope>NUCLEOTIDE SEQUENCE [LARGE SCALE GENOMIC DNA]</scope>
    <source>
        <strain evidence="2 3">YJ13C</strain>
    </source>
</reference>
<dbReference type="EMBL" id="JAFKCU010000001">
    <property type="protein sequence ID" value="MBN7814136.1"/>
    <property type="molecule type" value="Genomic_DNA"/>
</dbReference>
<gene>
    <name evidence="1" type="ORF">J0A69_01795</name>
    <name evidence="2" type="ORF">J0A69_01820</name>
</gene>
<dbReference type="EMBL" id="JAFKCU010000001">
    <property type="protein sequence ID" value="MBN7814141.1"/>
    <property type="molecule type" value="Genomic_DNA"/>
</dbReference>
<dbReference type="Proteomes" id="UP000664480">
    <property type="component" value="Unassembled WGS sequence"/>
</dbReference>
<sequence>MKTLFKILGMAALLVVMTTGGEVLGQQLPQFSQYIFNGLHINPGYAGYKGEPYIQSTYRSQWVNFPGAPETFTVTADLSANEGTMGFGISFLSDNLGPARTTGGLLTYAYRIQTGAKSWLGLGVSAGFSQYSIDGSMLDPNDYPDSEIPDGRINLFSPNLNTGLFFHTDRFYAGFSMYNMVGKKSLEQEDVALAYHDFHYYLTAGVMIPLSDQVQFKPSFLIKEVKGAPTNYDLNAMFLFYDRIWLGGSYRSNMKIWNDNLAENLNNRNAVAAIIEIFATDRLRLGYAYDHNLNVLSDYKNNSHELSVGFYMTPRKAVMKNQRWF</sequence>
<dbReference type="InterPro" id="IPR019861">
    <property type="entry name" value="PorP/SprF_Bacteroidetes"/>
</dbReference>
<evidence type="ECO:0000313" key="3">
    <source>
        <dbReference type="Proteomes" id="UP000664480"/>
    </source>
</evidence>
<organism evidence="2 3">
    <name type="scientific">Algoriphagus pacificus</name>
    <dbReference type="NCBI Taxonomy" id="2811234"/>
    <lineage>
        <taxon>Bacteria</taxon>
        <taxon>Pseudomonadati</taxon>
        <taxon>Bacteroidota</taxon>
        <taxon>Cytophagia</taxon>
        <taxon>Cytophagales</taxon>
        <taxon>Cyclobacteriaceae</taxon>
        <taxon>Algoriphagus</taxon>
    </lineage>
</organism>
<keyword evidence="3" id="KW-1185">Reference proteome</keyword>
<comment type="caution">
    <text evidence="2">The sequence shown here is derived from an EMBL/GenBank/DDBJ whole genome shotgun (WGS) entry which is preliminary data.</text>
</comment>